<evidence type="ECO:0000256" key="3">
    <source>
        <dbReference type="ARBA" id="ARBA00022801"/>
    </source>
</evidence>
<dbReference type="Gene3D" id="3.40.50.180">
    <property type="entry name" value="Methylesterase CheB, C-terminal domain"/>
    <property type="match status" value="1"/>
</dbReference>
<feature type="active site" evidence="5 6">
    <location>
        <position position="298"/>
    </location>
</feature>
<dbReference type="PANTHER" id="PTHR42872">
    <property type="entry name" value="PROTEIN-GLUTAMATE METHYLESTERASE/PROTEIN-GLUTAMINE GLUTAMINASE"/>
    <property type="match status" value="1"/>
</dbReference>
<comment type="subcellular location">
    <subcellularLocation>
        <location evidence="5">Cytoplasm</location>
    </subcellularLocation>
</comment>
<comment type="catalytic activity">
    <reaction evidence="4 5">
        <text>[protein]-L-glutamate 5-O-methyl ester + H2O = L-glutamyl-[protein] + methanol + H(+)</text>
        <dbReference type="Rhea" id="RHEA:23236"/>
        <dbReference type="Rhea" id="RHEA-COMP:10208"/>
        <dbReference type="Rhea" id="RHEA-COMP:10311"/>
        <dbReference type="ChEBI" id="CHEBI:15377"/>
        <dbReference type="ChEBI" id="CHEBI:15378"/>
        <dbReference type="ChEBI" id="CHEBI:17790"/>
        <dbReference type="ChEBI" id="CHEBI:29973"/>
        <dbReference type="ChEBI" id="CHEBI:82795"/>
        <dbReference type="EC" id="3.1.1.61"/>
    </reaction>
</comment>
<keyword evidence="1 5" id="KW-0963">Cytoplasm</keyword>
<reference evidence="13" key="2">
    <citation type="submission" date="2019-06" db="EMBL/GenBank/DDBJ databases">
        <title>Co-occurence of chitin degradation, pigmentation and bioactivity in marine Pseudoalteromonas.</title>
        <authorList>
            <person name="Sonnenschein E.C."/>
            <person name="Bech P.K."/>
        </authorList>
    </citation>
    <scope>NUCLEOTIDE SEQUENCE [LARGE SCALE GENOMIC DNA]</scope>
    <source>
        <strain evidence="13">S2231</strain>
    </source>
</reference>
<organism evidence="11 13">
    <name type="scientific">Pseudoalteromonas citrea</name>
    <dbReference type="NCBI Taxonomy" id="43655"/>
    <lineage>
        <taxon>Bacteria</taxon>
        <taxon>Pseudomonadati</taxon>
        <taxon>Pseudomonadota</taxon>
        <taxon>Gammaproteobacteria</taxon>
        <taxon>Alteromonadales</taxon>
        <taxon>Pseudoalteromonadaceae</taxon>
        <taxon>Pseudoalteromonas</taxon>
    </lineage>
</organism>
<feature type="domain" description="Response regulatory" evidence="8">
    <location>
        <begin position="3"/>
        <end position="120"/>
    </location>
</feature>
<evidence type="ECO:0000256" key="4">
    <source>
        <dbReference type="ARBA" id="ARBA00048267"/>
    </source>
</evidence>
<dbReference type="GO" id="GO:0050568">
    <property type="term" value="F:protein-glutamine glutaminase activity"/>
    <property type="evidence" value="ECO:0007669"/>
    <property type="project" value="UniProtKB-UniRule"/>
</dbReference>
<comment type="function">
    <text evidence="5">Involved in chemotaxis. Part of a chemotaxis signal transduction system that modulates chemotaxis in response to various stimuli. Catalyzes the demethylation of specific methylglutamate residues introduced into the chemoreceptors (methyl-accepting chemotaxis proteins or MCP) by CheR. Also mediates the irreversible deamidation of specific glutamine residues to glutamic acid.</text>
</comment>
<dbReference type="Pfam" id="PF01339">
    <property type="entry name" value="CheB_methylest"/>
    <property type="match status" value="1"/>
</dbReference>
<comment type="similarity">
    <text evidence="5">Belongs to the CheB family.</text>
</comment>
<evidence type="ECO:0000313" key="11">
    <source>
        <dbReference type="EMBL" id="TMP56268.1"/>
    </source>
</evidence>
<proteinExistence type="inferred from homology"/>
<dbReference type="GO" id="GO:0008984">
    <property type="term" value="F:protein-glutamate methylesterase activity"/>
    <property type="evidence" value="ECO:0007669"/>
    <property type="project" value="UniProtKB-UniRule"/>
</dbReference>
<evidence type="ECO:0000259" key="9">
    <source>
        <dbReference type="PROSITE" id="PS50122"/>
    </source>
</evidence>
<keyword evidence="2 5" id="KW-0145">Chemotaxis</keyword>
<dbReference type="PROSITE" id="PS50122">
    <property type="entry name" value="CHEB"/>
    <property type="match status" value="1"/>
</dbReference>
<evidence type="ECO:0000313" key="12">
    <source>
        <dbReference type="Proteomes" id="UP000305730"/>
    </source>
</evidence>
<gene>
    <name evidence="5" type="primary">cheB</name>
    <name evidence="11" type="ORF">CWB96_15600</name>
    <name evidence="10" type="ORF">CWB97_15680</name>
</gene>
<keyword evidence="12" id="KW-1185">Reference proteome</keyword>
<dbReference type="SUPFAM" id="SSF52738">
    <property type="entry name" value="Methylesterase CheB, C-terminal domain"/>
    <property type="match status" value="1"/>
</dbReference>
<dbReference type="InterPro" id="IPR001789">
    <property type="entry name" value="Sig_transdc_resp-reg_receiver"/>
</dbReference>
<dbReference type="GO" id="GO:0006935">
    <property type="term" value="P:chemotaxis"/>
    <property type="evidence" value="ECO:0007669"/>
    <property type="project" value="UniProtKB-UniRule"/>
</dbReference>
<dbReference type="EMBL" id="PNCK01000062">
    <property type="protein sequence ID" value="TMP41111.1"/>
    <property type="molecule type" value="Genomic_DNA"/>
</dbReference>
<dbReference type="OrthoDB" id="9793421at2"/>
<keyword evidence="5 7" id="KW-0597">Phosphoprotein</keyword>
<evidence type="ECO:0000313" key="13">
    <source>
        <dbReference type="Proteomes" id="UP000307706"/>
    </source>
</evidence>
<comment type="domain">
    <text evidence="5">Contains a C-terminal catalytic domain, and an N-terminal region which modulates catalytic activity.</text>
</comment>
<protein>
    <recommendedName>
        <fullName evidence="5">Protein-glutamate methylesterase/protein-glutamine glutaminase</fullName>
        <ecNumber evidence="5">3.1.1.61</ecNumber>
        <ecNumber evidence="5">3.5.1.44</ecNumber>
    </recommendedName>
</protein>
<dbReference type="PIRSF" id="PIRSF000876">
    <property type="entry name" value="RR_chemtxs_CheB"/>
    <property type="match status" value="1"/>
</dbReference>
<evidence type="ECO:0000256" key="5">
    <source>
        <dbReference type="HAMAP-Rule" id="MF_00099"/>
    </source>
</evidence>
<dbReference type="HAMAP" id="MF_00099">
    <property type="entry name" value="CheB_chemtxs"/>
    <property type="match status" value="1"/>
</dbReference>
<accession>A0A5S3XLE3</accession>
<evidence type="ECO:0000256" key="1">
    <source>
        <dbReference type="ARBA" id="ARBA00022490"/>
    </source>
</evidence>
<dbReference type="InterPro" id="IPR000673">
    <property type="entry name" value="Sig_transdc_resp-reg_Me-estase"/>
</dbReference>
<keyword evidence="3 5" id="KW-0378">Hydrolase</keyword>
<dbReference type="NCBIfam" id="NF001965">
    <property type="entry name" value="PRK00742.1"/>
    <property type="match status" value="1"/>
</dbReference>
<dbReference type="NCBIfam" id="NF009206">
    <property type="entry name" value="PRK12555.1"/>
    <property type="match status" value="1"/>
</dbReference>
<dbReference type="GO" id="GO:0005737">
    <property type="term" value="C:cytoplasm"/>
    <property type="evidence" value="ECO:0007669"/>
    <property type="project" value="UniProtKB-SubCell"/>
</dbReference>
<dbReference type="Pfam" id="PF00072">
    <property type="entry name" value="Response_reg"/>
    <property type="match status" value="1"/>
</dbReference>
<evidence type="ECO:0000256" key="6">
    <source>
        <dbReference type="PROSITE-ProRule" id="PRU00050"/>
    </source>
</evidence>
<comment type="PTM">
    <text evidence="5">Phosphorylated by CheA. Phosphorylation of the N-terminal regulatory domain activates the methylesterase activity.</text>
</comment>
<sequence length="354" mass="38691">MTSIFIVDDSAVIRQVMGDIIKRDPKLTLLGAAPDPIIAERKMRTNWPDVILLDIEMPKMDGLTFLKKIMEERPTPIVIFSILTQKHSTTAIEALACGAIDVIAKPTSQLTDYLESDHVNMLLKTLKAASKAKVRAVSYLNRDSTIRERHSTDVILEKTDQNHVVKTTKIIAIGASTGGTEAISQLITIMPVNGPPIVIVQHMPAKFTFAFAQRLNALSDHHVQEAKDGDVLQKNGIYIAPGGRHLLVNRQSKDYYLEIKDGPLVSRHKPSVDVLFRSVAQSAGNNAIGVILTGMGDDGATGMLEMKKQGAITFAQSEGSCVIFGMPKEAIDRGGVDKVYALENIPYQIQKLLG</sequence>
<dbReference type="Proteomes" id="UP000307706">
    <property type="component" value="Unassembled WGS sequence"/>
</dbReference>
<comment type="caution">
    <text evidence="11">The sequence shown here is derived from an EMBL/GenBank/DDBJ whole genome shotgun (WGS) entry which is preliminary data.</text>
</comment>
<dbReference type="EC" id="3.1.1.61" evidence="5"/>
<feature type="active site" evidence="5 6">
    <location>
        <position position="202"/>
    </location>
</feature>
<comment type="catalytic activity">
    <reaction evidence="5">
        <text>L-glutaminyl-[protein] + H2O = L-glutamyl-[protein] + NH4(+)</text>
        <dbReference type="Rhea" id="RHEA:16441"/>
        <dbReference type="Rhea" id="RHEA-COMP:10207"/>
        <dbReference type="Rhea" id="RHEA-COMP:10208"/>
        <dbReference type="ChEBI" id="CHEBI:15377"/>
        <dbReference type="ChEBI" id="CHEBI:28938"/>
        <dbReference type="ChEBI" id="CHEBI:29973"/>
        <dbReference type="ChEBI" id="CHEBI:30011"/>
        <dbReference type="EC" id="3.5.1.44"/>
    </reaction>
</comment>
<dbReference type="SUPFAM" id="SSF52172">
    <property type="entry name" value="CheY-like"/>
    <property type="match status" value="1"/>
</dbReference>
<feature type="modified residue" description="4-aspartylphosphate" evidence="5 7">
    <location>
        <position position="54"/>
    </location>
</feature>
<dbReference type="EC" id="3.5.1.44" evidence="5"/>
<dbReference type="PROSITE" id="PS50110">
    <property type="entry name" value="RESPONSE_REGULATORY"/>
    <property type="match status" value="1"/>
</dbReference>
<dbReference type="InterPro" id="IPR035909">
    <property type="entry name" value="CheB_C"/>
</dbReference>
<evidence type="ECO:0000313" key="10">
    <source>
        <dbReference type="EMBL" id="TMP41111.1"/>
    </source>
</evidence>
<dbReference type="CDD" id="cd16432">
    <property type="entry name" value="CheB_Rec"/>
    <property type="match status" value="1"/>
</dbReference>
<reference evidence="11 13" key="1">
    <citation type="submission" date="2017-12" db="EMBL/GenBank/DDBJ databases">
        <authorList>
            <person name="Paulsen S."/>
            <person name="Gram L.K."/>
        </authorList>
    </citation>
    <scope>NUCLEOTIDE SEQUENCE [LARGE SCALE GENOMIC DNA]</scope>
    <source>
        <strain evidence="11 13">S2231</strain>
        <strain evidence="10">S2233</strain>
    </source>
</reference>
<reference evidence="11" key="3">
    <citation type="submission" date="2019-09" db="EMBL/GenBank/DDBJ databases">
        <title>Co-occurence of chitin degradation, pigmentation and bioactivity in marine Pseudoalteromonas.</title>
        <authorList>
            <person name="Sonnenschein E.C."/>
            <person name="Bech P.K."/>
        </authorList>
    </citation>
    <scope>NUCLEOTIDE SEQUENCE</scope>
    <source>
        <strain evidence="11">S2231</strain>
        <strain evidence="10 12">S2233</strain>
    </source>
</reference>
<dbReference type="Gene3D" id="3.40.50.2300">
    <property type="match status" value="1"/>
</dbReference>
<dbReference type="SMART" id="SM00448">
    <property type="entry name" value="REC"/>
    <property type="match status" value="1"/>
</dbReference>
<dbReference type="InterPro" id="IPR008248">
    <property type="entry name" value="CheB-like"/>
</dbReference>
<dbReference type="AlphaFoldDB" id="A0A5S3XLE3"/>
<feature type="active site" evidence="5 6">
    <location>
        <position position="176"/>
    </location>
</feature>
<dbReference type="InterPro" id="IPR011006">
    <property type="entry name" value="CheY-like_superfamily"/>
</dbReference>
<evidence type="ECO:0000256" key="7">
    <source>
        <dbReference type="PROSITE-ProRule" id="PRU00169"/>
    </source>
</evidence>
<evidence type="ECO:0000256" key="2">
    <source>
        <dbReference type="ARBA" id="ARBA00022500"/>
    </source>
</evidence>
<feature type="domain" description="CheB-type methylesterase" evidence="9">
    <location>
        <begin position="164"/>
        <end position="354"/>
    </location>
</feature>
<dbReference type="EMBL" id="PNCL01000087">
    <property type="protein sequence ID" value="TMP56268.1"/>
    <property type="molecule type" value="Genomic_DNA"/>
</dbReference>
<evidence type="ECO:0000259" key="8">
    <source>
        <dbReference type="PROSITE" id="PS50110"/>
    </source>
</evidence>
<dbReference type="CDD" id="cd17541">
    <property type="entry name" value="REC_CheB-like"/>
    <property type="match status" value="1"/>
</dbReference>
<dbReference type="PANTHER" id="PTHR42872:SF6">
    <property type="entry name" value="PROTEIN-GLUTAMATE METHYLESTERASE_PROTEIN-GLUTAMINE GLUTAMINASE"/>
    <property type="match status" value="1"/>
</dbReference>
<dbReference type="GO" id="GO:0000156">
    <property type="term" value="F:phosphorelay response regulator activity"/>
    <property type="evidence" value="ECO:0007669"/>
    <property type="project" value="InterPro"/>
</dbReference>
<name>A0A5S3XLE3_9GAMM</name>
<dbReference type="Proteomes" id="UP000305730">
    <property type="component" value="Unassembled WGS sequence"/>
</dbReference>
<dbReference type="RefSeq" id="WP_138597710.1">
    <property type="nucleotide sequence ID" value="NZ_PNCK01000062.1"/>
</dbReference>